<feature type="chain" id="PRO_5042467831" evidence="2">
    <location>
        <begin position="25"/>
        <end position="157"/>
    </location>
</feature>
<keyword evidence="4" id="KW-1185">Reference proteome</keyword>
<proteinExistence type="predicted"/>
<dbReference type="EMBL" id="NHSF01000077">
    <property type="protein sequence ID" value="MBK5932120.1"/>
    <property type="molecule type" value="Genomic_DNA"/>
</dbReference>
<evidence type="ECO:0000256" key="1">
    <source>
        <dbReference type="SAM" id="Coils"/>
    </source>
</evidence>
<name>A0AAJ0UKI5_HALSE</name>
<dbReference type="RefSeq" id="WP_201246963.1">
    <property type="nucleotide sequence ID" value="NZ_NHSF01000077.1"/>
</dbReference>
<feature type="signal peptide" evidence="2">
    <location>
        <begin position="1"/>
        <end position="24"/>
    </location>
</feature>
<protein>
    <submittedName>
        <fullName evidence="3">Uncharacterized protein</fullName>
    </submittedName>
</protein>
<dbReference type="Proteomes" id="UP001296967">
    <property type="component" value="Unassembled WGS sequence"/>
</dbReference>
<reference evidence="3" key="2">
    <citation type="journal article" date="2020" name="Microorganisms">
        <title>Osmotic Adaptation and Compatible Solute Biosynthesis of Phototrophic Bacteria as Revealed from Genome Analyses.</title>
        <authorList>
            <person name="Imhoff J.F."/>
            <person name="Rahn T."/>
            <person name="Kunzel S."/>
            <person name="Keller A."/>
            <person name="Neulinger S.C."/>
        </authorList>
    </citation>
    <scope>NUCLEOTIDE SEQUENCE</scope>
    <source>
        <strain evidence="3">DSM 4395</strain>
    </source>
</reference>
<dbReference type="AlphaFoldDB" id="A0AAJ0UKI5"/>
<dbReference type="SUPFAM" id="SSF58113">
    <property type="entry name" value="Apolipoprotein A-I"/>
    <property type="match status" value="1"/>
</dbReference>
<comment type="caution">
    <text evidence="3">The sequence shown here is derived from an EMBL/GenBank/DDBJ whole genome shotgun (WGS) entry which is preliminary data.</text>
</comment>
<sequence length="157" mass="16905">MSLKHQLFAMLLAAGLVAPAFAFAANEGDAASMSADQVQKEATEAMQALAEYSAQERDQALSAAREAMAHLDQEIDAREETLREQWAEMSTSAREQAKASLAQLRDTRNALGERYGALESGMDSAWDELKAGFAAAYEEVVKAWESSGSSSDPNAPE</sequence>
<accession>A0AAJ0UKI5</accession>
<evidence type="ECO:0000313" key="3">
    <source>
        <dbReference type="EMBL" id="MBK5932120.1"/>
    </source>
</evidence>
<keyword evidence="2" id="KW-0732">Signal</keyword>
<organism evidence="3 4">
    <name type="scientific">Halochromatium salexigens</name>
    <name type="common">Chromatium salexigens</name>
    <dbReference type="NCBI Taxonomy" id="49447"/>
    <lineage>
        <taxon>Bacteria</taxon>
        <taxon>Pseudomonadati</taxon>
        <taxon>Pseudomonadota</taxon>
        <taxon>Gammaproteobacteria</taxon>
        <taxon>Chromatiales</taxon>
        <taxon>Chromatiaceae</taxon>
        <taxon>Halochromatium</taxon>
    </lineage>
</organism>
<feature type="coiled-coil region" evidence="1">
    <location>
        <begin position="35"/>
        <end position="114"/>
    </location>
</feature>
<evidence type="ECO:0000256" key="2">
    <source>
        <dbReference type="SAM" id="SignalP"/>
    </source>
</evidence>
<keyword evidence="1" id="KW-0175">Coiled coil</keyword>
<reference evidence="3" key="1">
    <citation type="submission" date="2017-05" db="EMBL/GenBank/DDBJ databases">
        <authorList>
            <person name="Imhoff J.F."/>
            <person name="Rahn T."/>
            <person name="Kuenzel S."/>
            <person name="Neulinger S.C."/>
        </authorList>
    </citation>
    <scope>NUCLEOTIDE SEQUENCE</scope>
    <source>
        <strain evidence="3">DSM 4395</strain>
    </source>
</reference>
<gene>
    <name evidence="3" type="ORF">CCR82_16660</name>
</gene>
<evidence type="ECO:0000313" key="4">
    <source>
        <dbReference type="Proteomes" id="UP001296967"/>
    </source>
</evidence>